<feature type="domain" description="Transcription factor IIIC putative zinc-finger" evidence="3">
    <location>
        <begin position="756"/>
        <end position="810"/>
    </location>
</feature>
<evidence type="ECO:0000259" key="2">
    <source>
        <dbReference type="Pfam" id="PF12657"/>
    </source>
</evidence>
<protein>
    <submittedName>
        <fullName evidence="4">Uncharacterized protein</fullName>
    </submittedName>
</protein>
<evidence type="ECO:0000313" key="5">
    <source>
        <dbReference type="Proteomes" id="UP000507222"/>
    </source>
</evidence>
<organism evidence="4 5">
    <name type="scientific">Prunus armeniaca</name>
    <name type="common">Apricot</name>
    <name type="synonym">Armeniaca vulgaris</name>
    <dbReference type="NCBI Taxonomy" id="36596"/>
    <lineage>
        <taxon>Eukaryota</taxon>
        <taxon>Viridiplantae</taxon>
        <taxon>Streptophyta</taxon>
        <taxon>Embryophyta</taxon>
        <taxon>Tracheophyta</taxon>
        <taxon>Spermatophyta</taxon>
        <taxon>Magnoliopsida</taxon>
        <taxon>eudicotyledons</taxon>
        <taxon>Gunneridae</taxon>
        <taxon>Pentapetalae</taxon>
        <taxon>rosids</taxon>
        <taxon>fabids</taxon>
        <taxon>Rosales</taxon>
        <taxon>Rosaceae</taxon>
        <taxon>Amygdaloideae</taxon>
        <taxon>Amygdaleae</taxon>
        <taxon>Prunus</taxon>
    </lineage>
</organism>
<name>A0A6J5TGT5_PRUAR</name>
<dbReference type="SMART" id="SM00320">
    <property type="entry name" value="WD40"/>
    <property type="match status" value="4"/>
</dbReference>
<dbReference type="InterPro" id="IPR036322">
    <property type="entry name" value="WD40_repeat_dom_sf"/>
</dbReference>
<dbReference type="GO" id="GO:0006384">
    <property type="term" value="P:transcription initiation at RNA polymerase III promoter"/>
    <property type="evidence" value="ECO:0007669"/>
    <property type="project" value="InterPro"/>
</dbReference>
<dbReference type="Pfam" id="PF12660">
    <property type="entry name" value="zf-TFIIIC"/>
    <property type="match status" value="1"/>
</dbReference>
<gene>
    <name evidence="4" type="ORF">CURHAP_LOCUS2886</name>
</gene>
<dbReference type="InterPro" id="IPR044230">
    <property type="entry name" value="GTF3C4"/>
</dbReference>
<dbReference type="EMBL" id="CAEKDK010000001">
    <property type="protein sequence ID" value="CAB4263150.1"/>
    <property type="molecule type" value="Genomic_DNA"/>
</dbReference>
<dbReference type="GO" id="GO:0004402">
    <property type="term" value="F:histone acetyltransferase activity"/>
    <property type="evidence" value="ECO:0007669"/>
    <property type="project" value="InterPro"/>
</dbReference>
<sequence>MSYFPSNSQIETQNAASRFQAAVLVDSPSFPNAIAWSDENLIAVASGHLVTILNPAKLPFGPRGLITIQKRQPFSIGFMIDKVHTPYFDLLSGCMLPTVLSRDEPCVRSISWSPVGLAPNAGCLLAVCTRQGFVKLYRLPFWDFCAEWIEVEDISTKLYDYLVSINFGEVPAFSLKPCYGNEHEIELEIDSDPLKEKNSNQNVRASKSKVKSFRKMPENCTVPSITADQYASRSAILSSLVVSWSPMLQSVPKISSVPQDGAAISLLAVGGKSGKVSLWRMPVPECYSVDQSRVPASVVLIGIFQAHDSWITAISWALLDSDSSSPQVLLATASSDGSVRIWLAYNEILLKSSEPTHTSFSLLKEVATVDFVPVSALSVIVPAKSPHKMHLAVGKGSGSFELWICDISSKKIDKIGPYDAHNQAVTGLAWAFDGKCLHSCSQDNVVRCWILSGSSLHEVSIPSNTPRLRSSTDFPDGFVSCFGLAVSPGNLVIAWVRNPDVDKLNPMYEGRTQKAIVEFFWIGGQQVDVLSNSSPDFDTESIRGFPEKEFVYWESNFLWSLKQYETQEKPLVVWDIVTAFLAFNHSNSEYVEHVLIKWLSISYVGSHVGLPAEEVLLCLSRSFSKFTSRQLHLLNIICRRIMLSEMKADEINSKLLNLEGVHEAEEEQRSLWINLLLASERELRERLVGFAFSAFISLMPTSAANSPSGNWFPVGLAQMEQWVELNCDHVQDQLKVLASEVGKQEGRLQSSKYLAAEKCSYCSASVPFESPEVAFCRGKGHKLVRCAISMMVCPTTPTWFCICCHRRAFKLAPETLFAIPGYPFNFKSLTTSSSLLEVSLKPLCPFCGILLQRLQPDFLLSASPA</sequence>
<feature type="repeat" description="WD" evidence="1">
    <location>
        <begin position="418"/>
        <end position="449"/>
    </location>
</feature>
<proteinExistence type="predicted"/>
<dbReference type="Proteomes" id="UP000507222">
    <property type="component" value="Unassembled WGS sequence"/>
</dbReference>
<reference evidence="4 5" key="1">
    <citation type="submission" date="2020-05" db="EMBL/GenBank/DDBJ databases">
        <authorList>
            <person name="Campoy J."/>
            <person name="Schneeberger K."/>
            <person name="Spophaly S."/>
        </authorList>
    </citation>
    <scope>NUCLEOTIDE SEQUENCE [LARGE SCALE GENOMIC DNA]</scope>
    <source>
        <strain evidence="4">PruArmRojPasFocal</strain>
    </source>
</reference>
<dbReference type="Pfam" id="PF12657">
    <property type="entry name" value="TFIIIC_delta"/>
    <property type="match status" value="1"/>
</dbReference>
<dbReference type="PROSITE" id="PS50294">
    <property type="entry name" value="WD_REPEATS_REGION"/>
    <property type="match status" value="1"/>
</dbReference>
<dbReference type="InterPro" id="IPR024764">
    <property type="entry name" value="TFIIIC_Znf"/>
</dbReference>
<evidence type="ECO:0000256" key="1">
    <source>
        <dbReference type="PROSITE-ProRule" id="PRU00221"/>
    </source>
</evidence>
<dbReference type="PROSITE" id="PS50082">
    <property type="entry name" value="WD_REPEATS_2"/>
    <property type="match status" value="2"/>
</dbReference>
<dbReference type="InterPro" id="IPR024761">
    <property type="entry name" value="TFIIIC_delta_N"/>
</dbReference>
<feature type="domain" description="Transcription factor IIIC 90kDa subunit N-terminal" evidence="2">
    <location>
        <begin position="36"/>
        <end position="494"/>
    </location>
</feature>
<evidence type="ECO:0000259" key="3">
    <source>
        <dbReference type="Pfam" id="PF12660"/>
    </source>
</evidence>
<keyword evidence="1" id="KW-0853">WD repeat</keyword>
<dbReference type="AlphaFoldDB" id="A0A6J5TGT5"/>
<dbReference type="SUPFAM" id="SSF50978">
    <property type="entry name" value="WD40 repeat-like"/>
    <property type="match status" value="1"/>
</dbReference>
<evidence type="ECO:0000313" key="4">
    <source>
        <dbReference type="EMBL" id="CAB4263150.1"/>
    </source>
</evidence>
<dbReference type="InterPro" id="IPR015943">
    <property type="entry name" value="WD40/YVTN_repeat-like_dom_sf"/>
</dbReference>
<dbReference type="InterPro" id="IPR001680">
    <property type="entry name" value="WD40_rpt"/>
</dbReference>
<dbReference type="PANTHER" id="PTHR15496">
    <property type="entry name" value="GENERAL TRANSCRIPTION FACTOR 3C POLYPEPTIDE 4 FAMILY"/>
    <property type="match status" value="1"/>
</dbReference>
<dbReference type="Gene3D" id="2.130.10.10">
    <property type="entry name" value="YVTN repeat-like/Quinoprotein amine dehydrogenase"/>
    <property type="match status" value="2"/>
</dbReference>
<feature type="repeat" description="WD" evidence="1">
    <location>
        <begin position="304"/>
        <end position="342"/>
    </location>
</feature>
<dbReference type="PANTHER" id="PTHR15496:SF2">
    <property type="entry name" value="GENERAL TRANSCRIPTION FACTOR 3C POLYPEPTIDE 4"/>
    <property type="match status" value="1"/>
</dbReference>
<accession>A0A6J5TGT5</accession>
<dbReference type="GO" id="GO:0000127">
    <property type="term" value="C:transcription factor TFIIIC complex"/>
    <property type="evidence" value="ECO:0007669"/>
    <property type="project" value="InterPro"/>
</dbReference>